<evidence type="ECO:0000256" key="3">
    <source>
        <dbReference type="ARBA" id="ARBA00047594"/>
    </source>
</evidence>
<dbReference type="GO" id="GO:0050380">
    <property type="term" value="F:undecaprenyl-diphosphatase activity"/>
    <property type="evidence" value="ECO:0007669"/>
    <property type="project" value="UniProtKB-EC"/>
</dbReference>
<gene>
    <name evidence="6" type="ORF">C9I88_16965</name>
    <name evidence="7" type="ORF">C9J52_07585</name>
</gene>
<evidence type="ECO:0000313" key="6">
    <source>
        <dbReference type="EMBL" id="PSV91701.1"/>
    </source>
</evidence>
<comment type="caution">
    <text evidence="6">The sequence shown here is derived from an EMBL/GenBank/DDBJ whole genome shotgun (WGS) entry which is preliminary data.</text>
</comment>
<evidence type="ECO:0000256" key="1">
    <source>
        <dbReference type="ARBA" id="ARBA00012374"/>
    </source>
</evidence>
<dbReference type="PANTHER" id="PTHR14969">
    <property type="entry name" value="SPHINGOSINE-1-PHOSPHATE PHOSPHOHYDROLASE"/>
    <property type="match status" value="1"/>
</dbReference>
<evidence type="ECO:0000259" key="5">
    <source>
        <dbReference type="SMART" id="SM00014"/>
    </source>
</evidence>
<keyword evidence="4" id="KW-1133">Transmembrane helix</keyword>
<dbReference type="InterPro" id="IPR000326">
    <property type="entry name" value="PAP2/HPO"/>
</dbReference>
<dbReference type="Pfam" id="PF01569">
    <property type="entry name" value="PAP2"/>
    <property type="match status" value="1"/>
</dbReference>
<keyword evidence="8" id="KW-1185">Reference proteome</keyword>
<feature type="transmembrane region" description="Helical" evidence="4">
    <location>
        <begin position="82"/>
        <end position="100"/>
    </location>
</feature>
<dbReference type="GeneID" id="93548397"/>
<dbReference type="EMBL" id="PYLW01000025">
    <property type="protein sequence ID" value="PSV91701.1"/>
    <property type="molecule type" value="Genomic_DNA"/>
</dbReference>
<dbReference type="EMBL" id="PYOP01000009">
    <property type="protein sequence ID" value="PSW98328.1"/>
    <property type="molecule type" value="Genomic_DNA"/>
</dbReference>
<reference evidence="6 9" key="1">
    <citation type="submission" date="2018-01" db="EMBL/GenBank/DDBJ databases">
        <title>Whole genome sequencing of Histamine producing bacteria.</title>
        <authorList>
            <person name="Butler K."/>
        </authorList>
    </citation>
    <scope>NUCLEOTIDE SEQUENCE [LARGE SCALE GENOMIC DNA]</scope>
    <source>
        <strain evidence="7 8">ATCC 51761</strain>
        <strain evidence="6 9">NCIMB 13481</strain>
    </source>
</reference>
<sequence>MMTFISKKLPNFFALGLFAILLFIAIHIVPVSALTTPVSNAAGISFALLTGSAGSPFFLITAALLCLTPVFMRLPKKTITKVWIQFGILLVLSFVTKTVLKHETAIPRPYTYELQRLHLVDSPAAFYALDSAAKDNVVKEAGVYVSPWRLRSWEGETNYSFPSGHTIFAAICVLFWGGFFIRRGKYLLAGGLIIWATGVGISRLWLGMHFPSDVMGSILSAAILYFFIPEWDENAKKNKK</sequence>
<dbReference type="OrthoDB" id="5586741at2"/>
<organism evidence="6 9">
    <name type="scientific">Photobacterium iliopiscarium</name>
    <dbReference type="NCBI Taxonomy" id="56192"/>
    <lineage>
        <taxon>Bacteria</taxon>
        <taxon>Pseudomonadati</taxon>
        <taxon>Pseudomonadota</taxon>
        <taxon>Gammaproteobacteria</taxon>
        <taxon>Vibrionales</taxon>
        <taxon>Vibrionaceae</taxon>
        <taxon>Photobacterium</taxon>
    </lineage>
</organism>
<dbReference type="AlphaFoldDB" id="A0A0D8PPF7"/>
<keyword evidence="4" id="KW-0472">Membrane</keyword>
<dbReference type="Gene3D" id="1.20.144.10">
    <property type="entry name" value="Phosphatidic acid phosphatase type 2/haloperoxidase"/>
    <property type="match status" value="1"/>
</dbReference>
<feature type="domain" description="Phosphatidic acid phosphatase type 2/haloperoxidase" evidence="5">
    <location>
        <begin position="81"/>
        <end position="229"/>
    </location>
</feature>
<proteinExistence type="predicted"/>
<name>A0A0D8PPF7_9GAMM</name>
<protein>
    <recommendedName>
        <fullName evidence="1">undecaprenyl-diphosphate phosphatase</fullName>
        <ecNumber evidence="1">3.6.1.27</ecNumber>
    </recommendedName>
    <alternativeName>
        <fullName evidence="2">Undecaprenyl pyrophosphate phosphatase</fullName>
    </alternativeName>
</protein>
<accession>A0A0D8PPF7</accession>
<evidence type="ECO:0000256" key="4">
    <source>
        <dbReference type="SAM" id="Phobius"/>
    </source>
</evidence>
<dbReference type="GO" id="GO:0005886">
    <property type="term" value="C:plasma membrane"/>
    <property type="evidence" value="ECO:0007669"/>
    <property type="project" value="TreeGrafter"/>
</dbReference>
<feature type="transmembrane region" description="Helical" evidence="4">
    <location>
        <begin position="186"/>
        <end position="208"/>
    </location>
</feature>
<dbReference type="EC" id="3.6.1.27" evidence="1"/>
<dbReference type="SUPFAM" id="SSF48317">
    <property type="entry name" value="Acid phosphatase/Vanadium-dependent haloperoxidase"/>
    <property type="match status" value="1"/>
</dbReference>
<dbReference type="PANTHER" id="PTHR14969:SF54">
    <property type="entry name" value="PHOSPHATIDYLGLYCEROPHOSPHATASE B"/>
    <property type="match status" value="1"/>
</dbReference>
<dbReference type="RefSeq" id="WP_045038032.1">
    <property type="nucleotide sequence ID" value="NZ_JZSR01000032.1"/>
</dbReference>
<dbReference type="Proteomes" id="UP000241954">
    <property type="component" value="Unassembled WGS sequence"/>
</dbReference>
<evidence type="ECO:0000313" key="9">
    <source>
        <dbReference type="Proteomes" id="UP000241954"/>
    </source>
</evidence>
<feature type="transmembrane region" description="Helical" evidence="4">
    <location>
        <begin position="214"/>
        <end position="231"/>
    </location>
</feature>
<dbReference type="InterPro" id="IPR036938">
    <property type="entry name" value="PAP2/HPO_sf"/>
</dbReference>
<comment type="catalytic activity">
    <reaction evidence="3">
        <text>di-trans,octa-cis-undecaprenyl diphosphate + H2O = di-trans,octa-cis-undecaprenyl phosphate + phosphate + H(+)</text>
        <dbReference type="Rhea" id="RHEA:28094"/>
        <dbReference type="ChEBI" id="CHEBI:15377"/>
        <dbReference type="ChEBI" id="CHEBI:15378"/>
        <dbReference type="ChEBI" id="CHEBI:43474"/>
        <dbReference type="ChEBI" id="CHEBI:58405"/>
        <dbReference type="ChEBI" id="CHEBI:60392"/>
        <dbReference type="EC" id="3.6.1.27"/>
    </reaction>
</comment>
<feature type="transmembrane region" description="Helical" evidence="4">
    <location>
        <begin position="43"/>
        <end position="70"/>
    </location>
</feature>
<dbReference type="Proteomes" id="UP000241190">
    <property type="component" value="Unassembled WGS sequence"/>
</dbReference>
<evidence type="ECO:0000313" key="8">
    <source>
        <dbReference type="Proteomes" id="UP000241190"/>
    </source>
</evidence>
<feature type="transmembrane region" description="Helical" evidence="4">
    <location>
        <begin position="159"/>
        <end position="179"/>
    </location>
</feature>
<dbReference type="SMART" id="SM00014">
    <property type="entry name" value="acidPPc"/>
    <property type="match status" value="1"/>
</dbReference>
<dbReference type="CDD" id="cd01610">
    <property type="entry name" value="PAP2_like"/>
    <property type="match status" value="1"/>
</dbReference>
<evidence type="ECO:0000256" key="2">
    <source>
        <dbReference type="ARBA" id="ARBA00032707"/>
    </source>
</evidence>
<keyword evidence="4" id="KW-0812">Transmembrane</keyword>
<evidence type="ECO:0000313" key="7">
    <source>
        <dbReference type="EMBL" id="PSW98328.1"/>
    </source>
</evidence>